<keyword evidence="4" id="KW-0500">Molybdenum</keyword>
<keyword evidence="3" id="KW-0813">Transport</keyword>
<evidence type="ECO:0000256" key="5">
    <source>
        <dbReference type="ARBA" id="ARBA00022737"/>
    </source>
</evidence>
<dbReference type="Gene3D" id="1.10.10.10">
    <property type="entry name" value="Winged helix-like DNA-binding domain superfamily/Winged helix DNA-binding domain"/>
    <property type="match status" value="1"/>
</dbReference>
<evidence type="ECO:0000313" key="7">
    <source>
        <dbReference type="EMBL" id="SDE77150.1"/>
    </source>
</evidence>
<dbReference type="STRING" id="660518.SAMN05216218_101264"/>
<dbReference type="PROSITE" id="PS51866">
    <property type="entry name" value="MOP"/>
    <property type="match status" value="1"/>
</dbReference>
<feature type="domain" description="Mop" evidence="6">
    <location>
        <begin position="161"/>
        <end position="227"/>
    </location>
</feature>
<dbReference type="InterPro" id="IPR008995">
    <property type="entry name" value="Mo/tungstate-bd_C_term_dom"/>
</dbReference>
<dbReference type="InterPro" id="IPR036390">
    <property type="entry name" value="WH_DNA-bd_sf"/>
</dbReference>
<dbReference type="Pfam" id="PF00126">
    <property type="entry name" value="HTH_1"/>
    <property type="match status" value="1"/>
</dbReference>
<evidence type="ECO:0000259" key="6">
    <source>
        <dbReference type="PROSITE" id="PS51866"/>
    </source>
</evidence>
<gene>
    <name evidence="7" type="ORF">SAMN05216218_101264</name>
</gene>
<dbReference type="PANTHER" id="PTHR30432:SF1">
    <property type="entry name" value="DNA-BINDING TRANSCRIPTIONAL DUAL REGULATOR MODE"/>
    <property type="match status" value="1"/>
</dbReference>
<dbReference type="InterPro" id="IPR004606">
    <property type="entry name" value="Mop_domain"/>
</dbReference>
<dbReference type="SUPFAM" id="SSF50331">
    <property type="entry name" value="MOP-like"/>
    <property type="match status" value="1"/>
</dbReference>
<dbReference type="Proteomes" id="UP000199076">
    <property type="component" value="Unassembled WGS sequence"/>
</dbReference>
<dbReference type="InterPro" id="IPR005116">
    <property type="entry name" value="Transp-assoc_OB_typ1"/>
</dbReference>
<comment type="similarity">
    <text evidence="2">Belongs to the ModE family.</text>
</comment>
<reference evidence="8" key="1">
    <citation type="submission" date="2016-10" db="EMBL/GenBank/DDBJ databases">
        <authorList>
            <person name="Varghese N."/>
            <person name="Submissions S."/>
        </authorList>
    </citation>
    <scope>NUCLEOTIDE SEQUENCE [LARGE SCALE GENOMIC DNA]</scope>
    <source>
        <strain evidence="8">IBRC-M 10760</strain>
    </source>
</reference>
<keyword evidence="5" id="KW-0677">Repeat</keyword>
<evidence type="ECO:0000313" key="8">
    <source>
        <dbReference type="Proteomes" id="UP000199076"/>
    </source>
</evidence>
<dbReference type="GO" id="GO:0015689">
    <property type="term" value="P:molybdate ion transport"/>
    <property type="evidence" value="ECO:0007669"/>
    <property type="project" value="InterPro"/>
</dbReference>
<accession>A0A1G7FMM8</accession>
<sequence length="231" mass="24021">MDVSPDFDVQLGRDGIALTVRDRELLAAIDEAGSLNAAADSLGRSYAHAQRRVVELEDAFGSLVDRSRGGGGGGGSELTDRARELLATFDRVRAEFAGVAEADETVLTGRVVERDGELATVETEAGRIRAVTPPDCTAVVVTIRADAVTLNRPADAPEPGGTSARNRFEGEVVGVDRGETLARVSVAVDPDLPLAALVTVESVERLGLAAGTPVVATFKATATRAVARAES</sequence>
<dbReference type="PANTHER" id="PTHR30432">
    <property type="entry name" value="TRANSCRIPTIONAL REGULATOR MODE"/>
    <property type="match status" value="1"/>
</dbReference>
<evidence type="ECO:0000256" key="4">
    <source>
        <dbReference type="ARBA" id="ARBA00022505"/>
    </source>
</evidence>
<dbReference type="GO" id="GO:0003700">
    <property type="term" value="F:DNA-binding transcription factor activity"/>
    <property type="evidence" value="ECO:0007669"/>
    <property type="project" value="InterPro"/>
</dbReference>
<dbReference type="InterPro" id="IPR036388">
    <property type="entry name" value="WH-like_DNA-bd_sf"/>
</dbReference>
<evidence type="ECO:0000256" key="3">
    <source>
        <dbReference type="ARBA" id="ARBA00022448"/>
    </source>
</evidence>
<dbReference type="Gene3D" id="2.40.50.100">
    <property type="match status" value="1"/>
</dbReference>
<dbReference type="GO" id="GO:0030151">
    <property type="term" value="F:molybdenum ion binding"/>
    <property type="evidence" value="ECO:0007669"/>
    <property type="project" value="InterPro"/>
</dbReference>
<dbReference type="Pfam" id="PF03459">
    <property type="entry name" value="TOBE"/>
    <property type="match status" value="1"/>
</dbReference>
<protein>
    <submittedName>
        <fullName evidence="7">Molybdate transport system regulatory protein</fullName>
    </submittedName>
</protein>
<dbReference type="InterPro" id="IPR016462">
    <property type="entry name" value="ModE"/>
</dbReference>
<dbReference type="PIRSF" id="PIRSF005763">
    <property type="entry name" value="Txn_reg_ModE"/>
    <property type="match status" value="1"/>
</dbReference>
<keyword evidence="8" id="KW-1185">Reference proteome</keyword>
<proteinExistence type="inferred from homology"/>
<dbReference type="RefSeq" id="WP_092686896.1">
    <property type="nucleotide sequence ID" value="NZ_FNBK01000001.1"/>
</dbReference>
<dbReference type="SUPFAM" id="SSF46785">
    <property type="entry name" value="Winged helix' DNA-binding domain"/>
    <property type="match status" value="1"/>
</dbReference>
<evidence type="ECO:0000256" key="2">
    <source>
        <dbReference type="ARBA" id="ARBA00008110"/>
    </source>
</evidence>
<comment type="subcellular location">
    <subcellularLocation>
        <location evidence="1">Cell membrane</location>
        <topology evidence="1">Peripheral membrane protein</topology>
    </subcellularLocation>
</comment>
<dbReference type="GO" id="GO:0005886">
    <property type="term" value="C:plasma membrane"/>
    <property type="evidence" value="ECO:0007669"/>
    <property type="project" value="UniProtKB-SubCell"/>
</dbReference>
<dbReference type="EMBL" id="FNBK01000001">
    <property type="protein sequence ID" value="SDE77150.1"/>
    <property type="molecule type" value="Genomic_DNA"/>
</dbReference>
<dbReference type="InterPro" id="IPR000847">
    <property type="entry name" value="LysR_HTH_N"/>
</dbReference>
<dbReference type="OrthoDB" id="70912at2157"/>
<dbReference type="AlphaFoldDB" id="A0A1G7FMM8"/>
<organism evidence="7 8">
    <name type="scientific">Halorientalis regularis</name>
    <dbReference type="NCBI Taxonomy" id="660518"/>
    <lineage>
        <taxon>Archaea</taxon>
        <taxon>Methanobacteriati</taxon>
        <taxon>Methanobacteriota</taxon>
        <taxon>Stenosarchaea group</taxon>
        <taxon>Halobacteria</taxon>
        <taxon>Halobacteriales</taxon>
        <taxon>Haloarculaceae</taxon>
        <taxon>Halorientalis</taxon>
    </lineage>
</organism>
<dbReference type="InterPro" id="IPR051815">
    <property type="entry name" value="Molybdate_resp_trans_reg"/>
</dbReference>
<evidence type="ECO:0000256" key="1">
    <source>
        <dbReference type="ARBA" id="ARBA00004202"/>
    </source>
</evidence>
<name>A0A1G7FMM8_9EURY</name>